<evidence type="ECO:0000256" key="1">
    <source>
        <dbReference type="ARBA" id="ARBA00022967"/>
    </source>
</evidence>
<name>A0AAE4SA62_9EURY</name>
<dbReference type="InterPro" id="IPR023214">
    <property type="entry name" value="HAD_sf"/>
</dbReference>
<dbReference type="GO" id="GO:0016020">
    <property type="term" value="C:membrane"/>
    <property type="evidence" value="ECO:0007669"/>
    <property type="project" value="TreeGrafter"/>
</dbReference>
<keyword evidence="1" id="KW-1278">Translocase</keyword>
<keyword evidence="2" id="KW-0067">ATP-binding</keyword>
<dbReference type="InterPro" id="IPR036412">
    <property type="entry name" value="HAD-like_sf"/>
</dbReference>
<dbReference type="Gene3D" id="3.40.50.1000">
    <property type="entry name" value="HAD superfamily/HAD-like"/>
    <property type="match status" value="1"/>
</dbReference>
<dbReference type="PRINTS" id="PR00119">
    <property type="entry name" value="CATATPASE"/>
</dbReference>
<dbReference type="Proteomes" id="UP001273136">
    <property type="component" value="Unassembled WGS sequence"/>
</dbReference>
<sequence>MQFALFVLFREAVSRPKACGSRFEISLHQNKERIIDLRNRIRIKMTVAAVFDSAGTLLRTVRSVLSVSDHQVPDACVETTTLTFQDPDRILVLLNLHSREIMQANPDGLLSEYLTETKTGFGISCGRQVIVSDVVGSILYQDTEARIADMQKVIRDCWMTVSKQSESFALNAGAIVNLRTEKIEFTIAAAGYPFPGVREMVATLHGMGVAVFIASGDRTAKLEMIADQIGIPRNRVHGVATPVTKAQIVQNLKTEYNVVVMTGDGINDLSAMKSADIAVLTVQQEGKRPEILYETADYVIDNICDTVRIVKGLVDGCEME</sequence>
<dbReference type="GO" id="GO:0055070">
    <property type="term" value="P:copper ion homeostasis"/>
    <property type="evidence" value="ECO:0007669"/>
    <property type="project" value="TreeGrafter"/>
</dbReference>
<dbReference type="PANTHER" id="PTHR43520">
    <property type="entry name" value="ATP7, ISOFORM B"/>
    <property type="match status" value="1"/>
</dbReference>
<dbReference type="AlphaFoldDB" id="A0AAE4SA62"/>
<accession>A0AAE4SA62</accession>
<gene>
    <name evidence="2" type="primary">kdpB</name>
    <name evidence="2" type="ORF">McpAg1_11980</name>
</gene>
<dbReference type="PANTHER" id="PTHR43520:SF8">
    <property type="entry name" value="P-TYPE CU(+) TRANSPORTER"/>
    <property type="match status" value="1"/>
</dbReference>
<dbReference type="SUPFAM" id="SSF56784">
    <property type="entry name" value="HAD-like"/>
    <property type="match status" value="1"/>
</dbReference>
<dbReference type="Pfam" id="PF00702">
    <property type="entry name" value="Hydrolase"/>
    <property type="match status" value="1"/>
</dbReference>
<proteinExistence type="predicted"/>
<dbReference type="GO" id="GO:0043682">
    <property type="term" value="F:P-type divalent copper transporter activity"/>
    <property type="evidence" value="ECO:0007669"/>
    <property type="project" value="TreeGrafter"/>
</dbReference>
<comment type="caution">
    <text evidence="2">The sequence shown here is derived from an EMBL/GenBank/DDBJ whole genome shotgun (WGS) entry which is preliminary data.</text>
</comment>
<dbReference type="EMBL" id="JAWDKA010000005">
    <property type="protein sequence ID" value="MDV0441981.1"/>
    <property type="molecule type" value="Genomic_DNA"/>
</dbReference>
<evidence type="ECO:0000313" key="3">
    <source>
        <dbReference type="Proteomes" id="UP001273136"/>
    </source>
</evidence>
<keyword evidence="3" id="KW-1185">Reference proteome</keyword>
<protein>
    <submittedName>
        <fullName evidence="2">Potassium-transporting ATPase ATP-binding subunit</fullName>
    </submittedName>
</protein>
<reference evidence="2" key="1">
    <citation type="submission" date="2023-06" db="EMBL/GenBank/DDBJ databases">
        <title>Genome sequence of Methancorpusculaceae sp. Ag1.</title>
        <authorList>
            <person name="Protasov E."/>
            <person name="Platt K."/>
            <person name="Poehlein A."/>
            <person name="Daniel R."/>
            <person name="Brune A."/>
        </authorList>
    </citation>
    <scope>NUCLEOTIDE SEQUENCE</scope>
    <source>
        <strain evidence="2">Ag1</strain>
    </source>
</reference>
<dbReference type="GO" id="GO:0005507">
    <property type="term" value="F:copper ion binding"/>
    <property type="evidence" value="ECO:0007669"/>
    <property type="project" value="TreeGrafter"/>
</dbReference>
<keyword evidence="2" id="KW-0547">Nucleotide-binding</keyword>
<organism evidence="2 3">
    <name type="scientific">Methanorbis furvi</name>
    <dbReference type="NCBI Taxonomy" id="3028299"/>
    <lineage>
        <taxon>Archaea</taxon>
        <taxon>Methanobacteriati</taxon>
        <taxon>Methanobacteriota</taxon>
        <taxon>Stenosarchaea group</taxon>
        <taxon>Methanomicrobia</taxon>
        <taxon>Methanomicrobiales</taxon>
        <taxon>Methanocorpusculaceae</taxon>
        <taxon>Methanorbis</taxon>
    </lineage>
</organism>
<evidence type="ECO:0000313" key="2">
    <source>
        <dbReference type="EMBL" id="MDV0441981.1"/>
    </source>
</evidence>
<dbReference type="GO" id="GO:0005524">
    <property type="term" value="F:ATP binding"/>
    <property type="evidence" value="ECO:0007669"/>
    <property type="project" value="UniProtKB-KW"/>
</dbReference>